<gene>
    <name evidence="2" type="ORF">H8S84_07845</name>
</gene>
<feature type="compositionally biased region" description="Polar residues" evidence="1">
    <location>
        <begin position="1"/>
        <end position="12"/>
    </location>
</feature>
<dbReference type="EMBL" id="JACRVF010000002">
    <property type="protein sequence ID" value="MBC5992742.1"/>
    <property type="molecule type" value="Genomic_DNA"/>
</dbReference>
<organism evidence="2 3">
    <name type="scientific">Pontibacter cellulosilyticus</name>
    <dbReference type="NCBI Taxonomy" id="1720253"/>
    <lineage>
        <taxon>Bacteria</taxon>
        <taxon>Pseudomonadati</taxon>
        <taxon>Bacteroidota</taxon>
        <taxon>Cytophagia</taxon>
        <taxon>Cytophagales</taxon>
        <taxon>Hymenobacteraceae</taxon>
        <taxon>Pontibacter</taxon>
    </lineage>
</organism>
<dbReference type="SUPFAM" id="SSF48371">
    <property type="entry name" value="ARM repeat"/>
    <property type="match status" value="1"/>
</dbReference>
<keyword evidence="3" id="KW-1185">Reference proteome</keyword>
<accession>A0A923N6P7</accession>
<dbReference type="InterPro" id="IPR016024">
    <property type="entry name" value="ARM-type_fold"/>
</dbReference>
<proteinExistence type="predicted"/>
<evidence type="ECO:0000313" key="2">
    <source>
        <dbReference type="EMBL" id="MBC5992742.1"/>
    </source>
</evidence>
<evidence type="ECO:0000313" key="3">
    <source>
        <dbReference type="Proteomes" id="UP000603640"/>
    </source>
</evidence>
<name>A0A923N6P7_9BACT</name>
<sequence length="209" mass="23442">MMSVLSSLANSQGRRDEEPNKELARHIVDKNDTTAVEELVQLLQHKDKNIQSDSIKVLYEVGVEKPELLAPYIKVFVQLLHIKNNRLVWGAMAALNAVATVKAEEVYQNLSLILDAANKGSVIAKDHAVKIMVQLAKVPAYTSDTLTLLIDQLKDAPLNQLPSYVELTATVVTSEHKTELSRVLQQRLPEVEQESKCKRLEKVLKKLQK</sequence>
<evidence type="ECO:0008006" key="4">
    <source>
        <dbReference type="Google" id="ProtNLM"/>
    </source>
</evidence>
<protein>
    <recommendedName>
        <fullName evidence="4">HEAT repeat domain-containing protein</fullName>
    </recommendedName>
</protein>
<reference evidence="2" key="1">
    <citation type="submission" date="2020-08" db="EMBL/GenBank/DDBJ databases">
        <title>Pontibacter sp. SD6 16S ribosomal RNA gene Genome sequencing and assembly.</title>
        <authorList>
            <person name="Kang M."/>
        </authorList>
    </citation>
    <scope>NUCLEOTIDE SEQUENCE</scope>
    <source>
        <strain evidence="2">SD6</strain>
    </source>
</reference>
<evidence type="ECO:0000256" key="1">
    <source>
        <dbReference type="SAM" id="MobiDB-lite"/>
    </source>
</evidence>
<dbReference type="Proteomes" id="UP000603640">
    <property type="component" value="Unassembled WGS sequence"/>
</dbReference>
<comment type="caution">
    <text evidence="2">The sequence shown here is derived from an EMBL/GenBank/DDBJ whole genome shotgun (WGS) entry which is preliminary data.</text>
</comment>
<dbReference type="AlphaFoldDB" id="A0A923N6P7"/>
<feature type="region of interest" description="Disordered" evidence="1">
    <location>
        <begin position="1"/>
        <end position="21"/>
    </location>
</feature>
<dbReference type="Gene3D" id="1.25.10.10">
    <property type="entry name" value="Leucine-rich Repeat Variant"/>
    <property type="match status" value="1"/>
</dbReference>
<dbReference type="InterPro" id="IPR011989">
    <property type="entry name" value="ARM-like"/>
</dbReference>
<dbReference type="RefSeq" id="WP_187066782.1">
    <property type="nucleotide sequence ID" value="NZ_JACRVF010000002.1"/>
</dbReference>